<name>A0ABR3VCL3_HUMIN</name>
<dbReference type="EMBL" id="JAZGSY010000150">
    <property type="protein sequence ID" value="KAL1839579.1"/>
    <property type="molecule type" value="Genomic_DNA"/>
</dbReference>
<evidence type="ECO:0000313" key="5">
    <source>
        <dbReference type="Proteomes" id="UP001583172"/>
    </source>
</evidence>
<sequence length="491" mass="53282">MRLFTARLVLTALVSAPLAASLFVSSSNSPCAKYCGNVQSSTASDEIVCDAGSLKKTAAGLVWEQCIGCLLTSNHTEGSRSDMQALLYNLRYNIKQCLFDGEANPCLTSTACHPLQDAVRFQNMTTTVGPYDYCQNWEQDMVPHCNPCLVALNDGILLHNYMQILQAACEQTPEPGRTVSIRGDPFGQEPIEIVPPEENLESVPEPDYGPVSLGARVGIAFGGLAFILALAGFCVVCNGKRRRRAFLRELERRNSSSHQVWPHPKTRYGGLVGSRGVSGGGSDMFETPVSQRPLRGWDNESPVSANTDTTFQRYFSPYSSQYNSPVTGPGGNSPGTSSNPWPTIESHQQLQQQEQEQQMGQIPKTASPPPPAFTQWPTAGQEKMMAQANAAHNDQQQQQQQRQIELAIGLALGGDEASLRSKASNANIRGGEAYEMHEVESPYGNSKDGNNNNSQAGVQQYEHYRNQAPVLQHPGYGRNGSRPGSTGSGKG</sequence>
<feature type="signal peptide" evidence="3">
    <location>
        <begin position="1"/>
        <end position="21"/>
    </location>
</feature>
<evidence type="ECO:0000256" key="3">
    <source>
        <dbReference type="SAM" id="SignalP"/>
    </source>
</evidence>
<evidence type="ECO:0000256" key="1">
    <source>
        <dbReference type="SAM" id="MobiDB-lite"/>
    </source>
</evidence>
<dbReference type="Proteomes" id="UP001583172">
    <property type="component" value="Unassembled WGS sequence"/>
</dbReference>
<keyword evidence="2" id="KW-1133">Transmembrane helix</keyword>
<keyword evidence="5" id="KW-1185">Reference proteome</keyword>
<feature type="region of interest" description="Disordered" evidence="1">
    <location>
        <begin position="253"/>
        <end position="306"/>
    </location>
</feature>
<feature type="compositionally biased region" description="Low complexity" evidence="1">
    <location>
        <begin position="334"/>
        <end position="358"/>
    </location>
</feature>
<feature type="region of interest" description="Disordered" evidence="1">
    <location>
        <begin position="431"/>
        <end position="491"/>
    </location>
</feature>
<feature type="compositionally biased region" description="Polar residues" evidence="1">
    <location>
        <begin position="443"/>
        <end position="458"/>
    </location>
</feature>
<feature type="transmembrane region" description="Helical" evidence="2">
    <location>
        <begin position="217"/>
        <end position="238"/>
    </location>
</feature>
<keyword evidence="2" id="KW-0472">Membrane</keyword>
<reference evidence="4 5" key="1">
    <citation type="journal article" date="2024" name="Commun. Biol.">
        <title>Comparative genomic analysis of thermophilic fungi reveals convergent evolutionary adaptations and gene losses.</title>
        <authorList>
            <person name="Steindorff A.S."/>
            <person name="Aguilar-Pontes M.V."/>
            <person name="Robinson A.J."/>
            <person name="Andreopoulos B."/>
            <person name="LaButti K."/>
            <person name="Kuo A."/>
            <person name="Mondo S."/>
            <person name="Riley R."/>
            <person name="Otillar R."/>
            <person name="Haridas S."/>
            <person name="Lipzen A."/>
            <person name="Grimwood J."/>
            <person name="Schmutz J."/>
            <person name="Clum A."/>
            <person name="Reid I.D."/>
            <person name="Moisan M.C."/>
            <person name="Butler G."/>
            <person name="Nguyen T.T.M."/>
            <person name="Dewar K."/>
            <person name="Conant G."/>
            <person name="Drula E."/>
            <person name="Henrissat B."/>
            <person name="Hansel C."/>
            <person name="Singer S."/>
            <person name="Hutchinson M.I."/>
            <person name="de Vries R.P."/>
            <person name="Natvig D.O."/>
            <person name="Powell A.J."/>
            <person name="Tsang A."/>
            <person name="Grigoriev I.V."/>
        </authorList>
    </citation>
    <scope>NUCLEOTIDE SEQUENCE [LARGE SCALE GENOMIC DNA]</scope>
    <source>
        <strain evidence="4 5">CBS 620.91</strain>
    </source>
</reference>
<keyword evidence="2" id="KW-0812">Transmembrane</keyword>
<gene>
    <name evidence="4" type="ORF">VTJ49DRAFT_1400</name>
</gene>
<evidence type="ECO:0000256" key="2">
    <source>
        <dbReference type="SAM" id="Phobius"/>
    </source>
</evidence>
<keyword evidence="3" id="KW-0732">Signal</keyword>
<feature type="region of interest" description="Disordered" evidence="1">
    <location>
        <begin position="320"/>
        <end position="377"/>
    </location>
</feature>
<proteinExistence type="predicted"/>
<feature type="compositionally biased region" description="Gly residues" evidence="1">
    <location>
        <begin position="270"/>
        <end position="282"/>
    </location>
</feature>
<feature type="chain" id="PRO_5045949342" evidence="3">
    <location>
        <begin position="22"/>
        <end position="491"/>
    </location>
</feature>
<accession>A0ABR3VCL3</accession>
<evidence type="ECO:0000313" key="4">
    <source>
        <dbReference type="EMBL" id="KAL1839579.1"/>
    </source>
</evidence>
<comment type="caution">
    <text evidence="4">The sequence shown here is derived from an EMBL/GenBank/DDBJ whole genome shotgun (WGS) entry which is preliminary data.</text>
</comment>
<organism evidence="4 5">
    <name type="scientific">Humicola insolens</name>
    <name type="common">Soft-rot fungus</name>
    <dbReference type="NCBI Taxonomy" id="85995"/>
    <lineage>
        <taxon>Eukaryota</taxon>
        <taxon>Fungi</taxon>
        <taxon>Dikarya</taxon>
        <taxon>Ascomycota</taxon>
        <taxon>Pezizomycotina</taxon>
        <taxon>Sordariomycetes</taxon>
        <taxon>Sordariomycetidae</taxon>
        <taxon>Sordariales</taxon>
        <taxon>Chaetomiaceae</taxon>
        <taxon>Mycothermus</taxon>
    </lineage>
</organism>
<protein>
    <submittedName>
        <fullName evidence="4">Uncharacterized protein</fullName>
    </submittedName>
</protein>